<dbReference type="InterPro" id="IPR006020">
    <property type="entry name" value="PTB/PI_dom"/>
</dbReference>
<reference evidence="17" key="1">
    <citation type="submission" date="2021-04" db="EMBL/GenBank/DDBJ databases">
        <authorList>
            <consortium name="Wellcome Sanger Institute Data Sharing"/>
        </authorList>
    </citation>
    <scope>NUCLEOTIDE SEQUENCE [LARGE SCALE GENOMIC DNA]</scope>
</reference>
<protein>
    <recommendedName>
        <fullName evidence="19">Tensin 3</fullName>
    </recommendedName>
</protein>
<keyword evidence="5" id="KW-0378">Hydrolase</keyword>
<dbReference type="PROSITE" id="PS50001">
    <property type="entry name" value="SH2"/>
    <property type="match status" value="1"/>
</dbReference>
<dbReference type="Proteomes" id="UP000265040">
    <property type="component" value="Chromosome 4"/>
</dbReference>
<keyword evidence="6" id="KW-0904">Protein phosphatase</keyword>
<dbReference type="SMART" id="SM00462">
    <property type="entry name" value="PTB"/>
    <property type="match status" value="1"/>
</dbReference>
<feature type="region of interest" description="Disordered" evidence="11">
    <location>
        <begin position="321"/>
        <end position="373"/>
    </location>
</feature>
<evidence type="ECO:0000256" key="2">
    <source>
        <dbReference type="ARBA" id="ARBA00004316"/>
    </source>
</evidence>
<dbReference type="InterPro" id="IPR014020">
    <property type="entry name" value="Tensin_C2-dom"/>
</dbReference>
<keyword evidence="7" id="KW-0965">Cell junction</keyword>
<dbReference type="InterPro" id="IPR029021">
    <property type="entry name" value="Prot-tyrosine_phosphatase-like"/>
</dbReference>
<evidence type="ECO:0000256" key="4">
    <source>
        <dbReference type="ARBA" id="ARBA00022553"/>
    </source>
</evidence>
<feature type="domain" description="C2 tensin-type" evidence="16">
    <location>
        <begin position="129"/>
        <end position="272"/>
    </location>
</feature>
<dbReference type="Pfam" id="PF10409">
    <property type="entry name" value="PTEN_C2"/>
    <property type="match status" value="1"/>
</dbReference>
<reference evidence="17" key="2">
    <citation type="submission" date="2025-08" db="UniProtKB">
        <authorList>
            <consortium name="Ensembl"/>
        </authorList>
    </citation>
    <scope>IDENTIFICATION</scope>
</reference>
<reference evidence="17" key="3">
    <citation type="submission" date="2025-09" db="UniProtKB">
        <authorList>
            <consortium name="Ensembl"/>
        </authorList>
    </citation>
    <scope>IDENTIFICATION</scope>
</reference>
<dbReference type="Ensembl" id="ENSATET00000044040.2">
    <property type="protein sequence ID" value="ENSATEP00000043419.1"/>
    <property type="gene ID" value="ENSATEG00000002291.3"/>
</dbReference>
<feature type="compositionally biased region" description="Basic and acidic residues" evidence="11">
    <location>
        <begin position="350"/>
        <end position="364"/>
    </location>
</feature>
<dbReference type="PANTHER" id="PTHR45734">
    <property type="entry name" value="TENSIN"/>
    <property type="match status" value="1"/>
</dbReference>
<keyword evidence="18" id="KW-1185">Reference proteome</keyword>
<evidence type="ECO:0000259" key="13">
    <source>
        <dbReference type="PROSITE" id="PS50001"/>
    </source>
</evidence>
<dbReference type="Gene3D" id="2.30.29.30">
    <property type="entry name" value="Pleckstrin-homology domain (PH domain)/Phosphotyrosine-binding domain (PTB)"/>
    <property type="match status" value="1"/>
</dbReference>
<dbReference type="OrthoDB" id="6273691at2759"/>
<organism evidence="17 18">
    <name type="scientific">Anabas testudineus</name>
    <name type="common">Climbing perch</name>
    <name type="synonym">Anthias testudineus</name>
    <dbReference type="NCBI Taxonomy" id="64144"/>
    <lineage>
        <taxon>Eukaryota</taxon>
        <taxon>Metazoa</taxon>
        <taxon>Chordata</taxon>
        <taxon>Craniata</taxon>
        <taxon>Vertebrata</taxon>
        <taxon>Euteleostomi</taxon>
        <taxon>Actinopterygii</taxon>
        <taxon>Neopterygii</taxon>
        <taxon>Teleostei</taxon>
        <taxon>Neoteleostei</taxon>
        <taxon>Acanthomorphata</taxon>
        <taxon>Anabantaria</taxon>
        <taxon>Anabantiformes</taxon>
        <taxon>Anabantoidei</taxon>
        <taxon>Anabantidae</taxon>
        <taxon>Anabas</taxon>
    </lineage>
</organism>
<evidence type="ECO:0000259" key="15">
    <source>
        <dbReference type="PROSITE" id="PS51181"/>
    </source>
</evidence>
<dbReference type="Pfam" id="PF00017">
    <property type="entry name" value="SH2"/>
    <property type="match status" value="1"/>
</dbReference>
<feature type="compositionally biased region" description="Basic and acidic residues" evidence="11">
    <location>
        <begin position="487"/>
        <end position="499"/>
    </location>
</feature>
<dbReference type="InterPro" id="IPR000980">
    <property type="entry name" value="SH2"/>
</dbReference>
<dbReference type="SUPFAM" id="SSF49562">
    <property type="entry name" value="C2 domain (Calcium/lipid-binding domain, CaLB)"/>
    <property type="match status" value="1"/>
</dbReference>
<dbReference type="CDD" id="cd01213">
    <property type="entry name" value="PTB_tensin"/>
    <property type="match status" value="1"/>
</dbReference>
<dbReference type="PROSITE" id="PS01179">
    <property type="entry name" value="PID"/>
    <property type="match status" value="1"/>
</dbReference>
<dbReference type="InterPro" id="IPR051484">
    <property type="entry name" value="Tensin_PTEN_phosphatase"/>
</dbReference>
<name>A0A7N6F8L8_ANATE</name>
<evidence type="ECO:0008006" key="19">
    <source>
        <dbReference type="Google" id="ProtNLM"/>
    </source>
</evidence>
<dbReference type="SMART" id="SM00252">
    <property type="entry name" value="SH2"/>
    <property type="match status" value="1"/>
</dbReference>
<dbReference type="InParanoid" id="A0A7N6F8L8"/>
<feature type="domain" description="Phosphatase tensin-type" evidence="15">
    <location>
        <begin position="1"/>
        <end position="169"/>
    </location>
</feature>
<feature type="domain" description="PID" evidence="12">
    <location>
        <begin position="988"/>
        <end position="1103"/>
    </location>
</feature>
<evidence type="ECO:0000256" key="6">
    <source>
        <dbReference type="ARBA" id="ARBA00022912"/>
    </source>
</evidence>
<dbReference type="InterPro" id="IPR036860">
    <property type="entry name" value="SH2_dom_sf"/>
</dbReference>
<dbReference type="Gene3D" id="3.30.505.10">
    <property type="entry name" value="SH2 domain"/>
    <property type="match status" value="1"/>
</dbReference>
<feature type="region of interest" description="Disordered" evidence="11">
    <location>
        <begin position="396"/>
        <end position="423"/>
    </location>
</feature>
<feature type="region of interest" description="Disordered" evidence="11">
    <location>
        <begin position="771"/>
        <end position="810"/>
    </location>
</feature>
<feature type="domain" description="SH2" evidence="13">
    <location>
        <begin position="847"/>
        <end position="957"/>
    </location>
</feature>
<evidence type="ECO:0000313" key="18">
    <source>
        <dbReference type="Proteomes" id="UP000265040"/>
    </source>
</evidence>
<feature type="region of interest" description="Disordered" evidence="11">
    <location>
        <begin position="484"/>
        <end position="514"/>
    </location>
</feature>
<evidence type="ECO:0000256" key="9">
    <source>
        <dbReference type="ARBA" id="ARBA00023273"/>
    </source>
</evidence>
<evidence type="ECO:0000313" key="17">
    <source>
        <dbReference type="Ensembl" id="ENSATEP00000043419.1"/>
    </source>
</evidence>
<proteinExistence type="inferred from homology"/>
<gene>
    <name evidence="17" type="primary">TNS3</name>
</gene>
<dbReference type="InterPro" id="IPR003595">
    <property type="entry name" value="Tyr_Pase_cat"/>
</dbReference>
<dbReference type="CDD" id="cd09927">
    <property type="entry name" value="SH2_Tensin_like"/>
    <property type="match status" value="1"/>
</dbReference>
<dbReference type="InterPro" id="IPR035012">
    <property type="entry name" value="Tensin-like_SH2"/>
</dbReference>
<feature type="region of interest" description="Disordered" evidence="11">
    <location>
        <begin position="669"/>
        <end position="726"/>
    </location>
</feature>
<dbReference type="GeneTree" id="ENSGT00940000156328"/>
<dbReference type="PROSITE" id="PS51181">
    <property type="entry name" value="PPASE_TENSIN"/>
    <property type="match status" value="1"/>
</dbReference>
<keyword evidence="9" id="KW-0966">Cell projection</keyword>
<feature type="compositionally biased region" description="Polar residues" evidence="11">
    <location>
        <begin position="669"/>
        <end position="680"/>
    </location>
</feature>
<dbReference type="GO" id="GO:0005925">
    <property type="term" value="C:focal adhesion"/>
    <property type="evidence" value="ECO:0007669"/>
    <property type="project" value="UniProtKB-SubCell"/>
</dbReference>
<keyword evidence="4" id="KW-0597">Phosphoprotein</keyword>
<dbReference type="Gene3D" id="2.60.40.1110">
    <property type="match status" value="2"/>
</dbReference>
<dbReference type="InterPro" id="IPR011993">
    <property type="entry name" value="PH-like_dom_sf"/>
</dbReference>
<evidence type="ECO:0000259" key="12">
    <source>
        <dbReference type="PROSITE" id="PS01179"/>
    </source>
</evidence>
<dbReference type="FunFam" id="3.30.505.10:FF:000002">
    <property type="entry name" value="Tensin 1"/>
    <property type="match status" value="1"/>
</dbReference>
<dbReference type="SUPFAM" id="SSF50729">
    <property type="entry name" value="PH domain-like"/>
    <property type="match status" value="1"/>
</dbReference>
<comment type="similarity">
    <text evidence="3">Belongs to the PTEN phosphatase protein family.</text>
</comment>
<dbReference type="Pfam" id="PF22785">
    <property type="entry name" value="Tc-R-P"/>
    <property type="match status" value="1"/>
</dbReference>
<dbReference type="GO" id="GO:0004721">
    <property type="term" value="F:phosphoprotein phosphatase activity"/>
    <property type="evidence" value="ECO:0007669"/>
    <property type="project" value="UniProtKB-KW"/>
</dbReference>
<evidence type="ECO:0000256" key="8">
    <source>
        <dbReference type="ARBA" id="ARBA00022999"/>
    </source>
</evidence>
<accession>A0A7N6F8L8</accession>
<dbReference type="InterPro" id="IPR035892">
    <property type="entry name" value="C2_domain_sf"/>
</dbReference>
<dbReference type="Pfam" id="PF08416">
    <property type="entry name" value="PTB"/>
    <property type="match status" value="1"/>
</dbReference>
<dbReference type="AlphaFoldDB" id="A0A7N6F8L8"/>
<comment type="subcellular location">
    <subcellularLocation>
        <location evidence="1">Cell junction</location>
        <location evidence="1">Focal adhesion</location>
    </subcellularLocation>
    <subcellularLocation>
        <location evidence="2">Cell projection</location>
    </subcellularLocation>
</comment>
<sequence length="1110" mass="121754">MEEPRRIDLTYITERIITIFCPHECTEETYLQSLQELVVMLQSKHGHNYMLINVSQKNDTLTRMNHKVLDTGWMDFLAPCLDQILSVCTEMENWLQTNQKHVVVLHCRGGKGRLGVLVASYIHFTNMSSADLSLDHFAMRRFYNDKLSALMTPSQKRYVWMLGSMLKGGLRMCSSPTFLLCVVLHGPPKIRPDGGEQHMSGMVCYDKNSRSSSRQVVFRLQFHTGLVHGHTLTFSKADLDCASEGKILDLLLPNCRELWHNGPLVTVDYDTLDPLVRRDSYQETDHSDFISAAPPHVLDPGNGSLYARVRERSSEEGFCFPLTSSSPSYSDRAPSASSDSGLSVASQRLTEARQKRGAARDKGTHPGRQLPGLDFEIAQPLLEVMSELAALGGGEEMVGEESGLGHTINGEAESSERETDILDDEDEVDDVAAPVSDMLNSSSIGSLSLENLPETQRSDQTEYSTHSWVRQQQMVDLTHNNFTAVGGKERPKRMGKDRPPPLVAPDTPPRGFSSREAVQRGLMDENGTHSFTQNTNHTSPCQEDELASLTTDIDESIEQLNQLILDLDPTFVPVPTRCAPLSRSASLHTNGLSHKGNTHLSGKTNRRGHMMTVSLYRKTTDCFPFSDSRSFLDSMNHAGGSTEGELFRSDVSATPASCQRIFGSMCSVSSGSPLPHTDSSTPPPMWHDRTPNSMNSPYPPQPSPPLSLNSPNAHSSPRGAMKGLEGDVGVRREADSTDLTLLLLGNGGLDHSLLEAMEGLGGLNLRGDGGLAPQLPEKRRGGELDSRSPSLSGFSSPHSGSSLSIPFSSPMTPDPLRGLSGSFTPCLADFGSKHDTVKFVQDTSKFWYKPDISRDQAIAVLKDKEPGSFIVRDSHSFRGAYGLAMKVATPPPTVLQQSKKVGDMSNELVRHFLIECTQKGVRLKGCPNEPYFGSLTALVCQHSITPLALPCKLILPDRDPVEELNDSPAQTATNSAAELLKQGAACNVWYLGSVELESLTGHQAVQKATTLTLSMDPPPASTVVHFKVSAQGITLTDNQRKLFFRRHYAVNTVIFCSLDPQGRKIFGFVARKAQSETENMCHLFAEHDPEQPASAIVNFVSKVMIGSNKK</sequence>
<feature type="compositionally biased region" description="Low complexity" evidence="11">
    <location>
        <begin position="706"/>
        <end position="717"/>
    </location>
</feature>
<feature type="compositionally biased region" description="Low complexity" evidence="11">
    <location>
        <begin position="324"/>
        <end position="346"/>
    </location>
</feature>
<keyword evidence="8 10" id="KW-0727">SH2 domain</keyword>
<feature type="compositionally biased region" description="Basic and acidic residues" evidence="11">
    <location>
        <begin position="776"/>
        <end position="786"/>
    </location>
</feature>
<dbReference type="SUPFAM" id="SSF55550">
    <property type="entry name" value="SH2 domain"/>
    <property type="match status" value="1"/>
</dbReference>
<feature type="compositionally biased region" description="Low complexity" evidence="11">
    <location>
        <begin position="787"/>
        <end position="810"/>
    </location>
</feature>
<dbReference type="InterPro" id="IPR029023">
    <property type="entry name" value="Tensin_phosphatase"/>
</dbReference>
<evidence type="ECO:0000256" key="5">
    <source>
        <dbReference type="ARBA" id="ARBA00022801"/>
    </source>
</evidence>
<evidence type="ECO:0000256" key="3">
    <source>
        <dbReference type="ARBA" id="ARBA00007881"/>
    </source>
</evidence>
<evidence type="ECO:0000259" key="16">
    <source>
        <dbReference type="PROSITE" id="PS51182"/>
    </source>
</evidence>
<dbReference type="PROSITE" id="PS51182">
    <property type="entry name" value="C2_TENSIN"/>
    <property type="match status" value="1"/>
</dbReference>
<dbReference type="PANTHER" id="PTHR45734:SF5">
    <property type="entry name" value="TENSIN-3"/>
    <property type="match status" value="1"/>
</dbReference>
<evidence type="ECO:0000256" key="11">
    <source>
        <dbReference type="SAM" id="MobiDB-lite"/>
    </source>
</evidence>
<evidence type="ECO:0000256" key="1">
    <source>
        <dbReference type="ARBA" id="ARBA00004246"/>
    </source>
</evidence>
<dbReference type="GO" id="GO:0042995">
    <property type="term" value="C:cell projection"/>
    <property type="evidence" value="ECO:0007669"/>
    <property type="project" value="UniProtKB-SubCell"/>
</dbReference>
<dbReference type="SUPFAM" id="SSF52799">
    <property type="entry name" value="(Phosphotyrosine protein) phosphatases II"/>
    <property type="match status" value="1"/>
</dbReference>
<dbReference type="InterPro" id="IPR013625">
    <property type="entry name" value="PTB"/>
</dbReference>
<dbReference type="FunFam" id="2.30.29.30:FF:000039">
    <property type="entry name" value="Tensin 1"/>
    <property type="match status" value="1"/>
</dbReference>
<evidence type="ECO:0000256" key="10">
    <source>
        <dbReference type="PROSITE-ProRule" id="PRU00191"/>
    </source>
</evidence>
<evidence type="ECO:0000259" key="14">
    <source>
        <dbReference type="PROSITE" id="PS50056"/>
    </source>
</evidence>
<dbReference type="Gene3D" id="3.90.190.10">
    <property type="entry name" value="Protein tyrosine phosphatase superfamily"/>
    <property type="match status" value="1"/>
</dbReference>
<dbReference type="PROSITE" id="PS50056">
    <property type="entry name" value="TYR_PHOSPHATASE_2"/>
    <property type="match status" value="1"/>
</dbReference>
<dbReference type="InterPro" id="IPR033929">
    <property type="entry name" value="Tensin_PTB"/>
</dbReference>
<feature type="domain" description="Tyrosine specific protein phosphatases" evidence="14">
    <location>
        <begin position="82"/>
        <end position="157"/>
    </location>
</feature>
<dbReference type="SMART" id="SM00404">
    <property type="entry name" value="PTPc_motif"/>
    <property type="match status" value="1"/>
</dbReference>
<evidence type="ECO:0000256" key="7">
    <source>
        <dbReference type="ARBA" id="ARBA00022949"/>
    </source>
</evidence>
<dbReference type="InterPro" id="IPR000387">
    <property type="entry name" value="Tyr_Pase_dom"/>
</dbReference>